<keyword evidence="3" id="KW-1185">Reference proteome</keyword>
<accession>A0A9P6EAW1</accession>
<name>A0A9P6EAW1_9AGAR</name>
<dbReference type="AlphaFoldDB" id="A0A9P6EAW1"/>
<sequence>MYMRYAGGGVGHYRVETADVAPAQPPEPEATEKTSPPLNKNQYGQSVEGEEESDRGEQEDGDAEDEGEMDYEPEDLRAEDGEEPFEDIEDDAGYAPL</sequence>
<evidence type="ECO:0000256" key="1">
    <source>
        <dbReference type="SAM" id="MobiDB-lite"/>
    </source>
</evidence>
<dbReference type="EMBL" id="MU157883">
    <property type="protein sequence ID" value="KAF9525553.1"/>
    <property type="molecule type" value="Genomic_DNA"/>
</dbReference>
<evidence type="ECO:0000313" key="3">
    <source>
        <dbReference type="Proteomes" id="UP000807306"/>
    </source>
</evidence>
<comment type="caution">
    <text evidence="2">The sequence shown here is derived from an EMBL/GenBank/DDBJ whole genome shotgun (WGS) entry which is preliminary data.</text>
</comment>
<feature type="region of interest" description="Disordered" evidence="1">
    <location>
        <begin position="1"/>
        <end position="97"/>
    </location>
</feature>
<organism evidence="2 3">
    <name type="scientific">Crepidotus variabilis</name>
    <dbReference type="NCBI Taxonomy" id="179855"/>
    <lineage>
        <taxon>Eukaryota</taxon>
        <taxon>Fungi</taxon>
        <taxon>Dikarya</taxon>
        <taxon>Basidiomycota</taxon>
        <taxon>Agaricomycotina</taxon>
        <taxon>Agaricomycetes</taxon>
        <taxon>Agaricomycetidae</taxon>
        <taxon>Agaricales</taxon>
        <taxon>Agaricineae</taxon>
        <taxon>Crepidotaceae</taxon>
        <taxon>Crepidotus</taxon>
    </lineage>
</organism>
<feature type="compositionally biased region" description="Acidic residues" evidence="1">
    <location>
        <begin position="80"/>
        <end position="97"/>
    </location>
</feature>
<protein>
    <submittedName>
        <fullName evidence="2">Uncharacterized protein</fullName>
    </submittedName>
</protein>
<gene>
    <name evidence="2" type="ORF">CPB83DRAFT_896990</name>
</gene>
<feature type="compositionally biased region" description="Gly residues" evidence="1">
    <location>
        <begin position="1"/>
        <end position="11"/>
    </location>
</feature>
<proteinExistence type="predicted"/>
<feature type="compositionally biased region" description="Acidic residues" evidence="1">
    <location>
        <begin position="48"/>
        <end position="73"/>
    </location>
</feature>
<dbReference type="Proteomes" id="UP000807306">
    <property type="component" value="Unassembled WGS sequence"/>
</dbReference>
<reference evidence="2" key="1">
    <citation type="submission" date="2020-11" db="EMBL/GenBank/DDBJ databases">
        <authorList>
            <consortium name="DOE Joint Genome Institute"/>
            <person name="Ahrendt S."/>
            <person name="Riley R."/>
            <person name="Andreopoulos W."/>
            <person name="Labutti K."/>
            <person name="Pangilinan J."/>
            <person name="Ruiz-Duenas F.J."/>
            <person name="Barrasa J.M."/>
            <person name="Sanchez-Garcia M."/>
            <person name="Camarero S."/>
            <person name="Miyauchi S."/>
            <person name="Serrano A."/>
            <person name="Linde D."/>
            <person name="Babiker R."/>
            <person name="Drula E."/>
            <person name="Ayuso-Fernandez I."/>
            <person name="Pacheco R."/>
            <person name="Padilla G."/>
            <person name="Ferreira P."/>
            <person name="Barriuso J."/>
            <person name="Kellner H."/>
            <person name="Castanera R."/>
            <person name="Alfaro M."/>
            <person name="Ramirez L."/>
            <person name="Pisabarro A.G."/>
            <person name="Kuo A."/>
            <person name="Tritt A."/>
            <person name="Lipzen A."/>
            <person name="He G."/>
            <person name="Yan M."/>
            <person name="Ng V."/>
            <person name="Cullen D."/>
            <person name="Martin F."/>
            <person name="Rosso M.-N."/>
            <person name="Henrissat B."/>
            <person name="Hibbett D."/>
            <person name="Martinez A.T."/>
            <person name="Grigoriev I.V."/>
        </authorList>
    </citation>
    <scope>NUCLEOTIDE SEQUENCE</scope>
    <source>
        <strain evidence="2">CBS 506.95</strain>
    </source>
</reference>
<evidence type="ECO:0000313" key="2">
    <source>
        <dbReference type="EMBL" id="KAF9525553.1"/>
    </source>
</evidence>
<feature type="compositionally biased region" description="Polar residues" evidence="1">
    <location>
        <begin position="33"/>
        <end position="45"/>
    </location>
</feature>